<keyword evidence="3" id="KW-1185">Reference proteome</keyword>
<dbReference type="EMBL" id="JAEPES010000002">
    <property type="protein sequence ID" value="MBK4347440.1"/>
    <property type="molecule type" value="Genomic_DNA"/>
</dbReference>
<dbReference type="InterPro" id="IPR005149">
    <property type="entry name" value="Tscrpt_reg_PadR_N"/>
</dbReference>
<dbReference type="PANTHER" id="PTHR43252:SF7">
    <property type="entry name" value="TRANSCRIPTIONAL REGULATOR YQJI"/>
    <property type="match status" value="1"/>
</dbReference>
<accession>A0A934SLA4</accession>
<dbReference type="SUPFAM" id="SSF46785">
    <property type="entry name" value="Winged helix' DNA-binding domain"/>
    <property type="match status" value="1"/>
</dbReference>
<dbReference type="AlphaFoldDB" id="A0A934SLA4"/>
<dbReference type="InterPro" id="IPR036390">
    <property type="entry name" value="WH_DNA-bd_sf"/>
</dbReference>
<name>A0A934SLA4_9MICO</name>
<proteinExistence type="predicted"/>
<dbReference type="Proteomes" id="UP000636458">
    <property type="component" value="Unassembled WGS sequence"/>
</dbReference>
<dbReference type="InterPro" id="IPR036388">
    <property type="entry name" value="WH-like_DNA-bd_sf"/>
</dbReference>
<gene>
    <name evidence="2" type="ORF">IV501_07330</name>
</gene>
<dbReference type="RefSeq" id="WP_200555790.1">
    <property type="nucleotide sequence ID" value="NZ_JAEPES010000002.1"/>
</dbReference>
<protein>
    <submittedName>
        <fullName evidence="2">PadR family transcriptional regulator</fullName>
    </submittedName>
</protein>
<sequence length="198" mass="22601">MSSIRLFVLGSLAERGPMHGRALVHLAEEEHIDEWTDFAASAIYGAIKRLATEGLIVSERIEKQGNYPERQVYRVSDDGRRVLYELREKTLADIVIKPDPIDLALARLDPERLDELPTVLGDRAERIRSTLADEEQHLTEIRQYLTLAESWSMRHKLSRLRGELAWHDDLLSVLPDIIAEEKLRTSKSRTSAKGHPDS</sequence>
<comment type="caution">
    <text evidence="2">The sequence shown here is derived from an EMBL/GenBank/DDBJ whole genome shotgun (WGS) entry which is preliminary data.</text>
</comment>
<organism evidence="2 3">
    <name type="scientific">Lacisediminihabitans changchengi</name>
    <dbReference type="NCBI Taxonomy" id="2787634"/>
    <lineage>
        <taxon>Bacteria</taxon>
        <taxon>Bacillati</taxon>
        <taxon>Actinomycetota</taxon>
        <taxon>Actinomycetes</taxon>
        <taxon>Micrococcales</taxon>
        <taxon>Microbacteriaceae</taxon>
        <taxon>Lacisediminihabitans</taxon>
    </lineage>
</organism>
<reference evidence="2" key="1">
    <citation type="submission" date="2021-01" db="EMBL/GenBank/DDBJ databases">
        <title>Lacisediminihabitans sp. nov. strain G11-30, isolated from Antarctic Soil.</title>
        <authorList>
            <person name="Li J."/>
        </authorList>
    </citation>
    <scope>NUCLEOTIDE SEQUENCE</scope>
    <source>
        <strain evidence="2">G11-30</strain>
    </source>
</reference>
<dbReference type="Pfam" id="PF03551">
    <property type="entry name" value="PadR"/>
    <property type="match status" value="1"/>
</dbReference>
<evidence type="ECO:0000313" key="3">
    <source>
        <dbReference type="Proteomes" id="UP000636458"/>
    </source>
</evidence>
<feature type="domain" description="Transcription regulator PadR N-terminal" evidence="1">
    <location>
        <begin position="8"/>
        <end position="83"/>
    </location>
</feature>
<dbReference type="Gene3D" id="1.10.10.10">
    <property type="entry name" value="Winged helix-like DNA-binding domain superfamily/Winged helix DNA-binding domain"/>
    <property type="match status" value="1"/>
</dbReference>
<evidence type="ECO:0000259" key="1">
    <source>
        <dbReference type="Pfam" id="PF03551"/>
    </source>
</evidence>
<evidence type="ECO:0000313" key="2">
    <source>
        <dbReference type="EMBL" id="MBK4347440.1"/>
    </source>
</evidence>
<dbReference type="PANTHER" id="PTHR43252">
    <property type="entry name" value="TRANSCRIPTIONAL REGULATOR YQJI"/>
    <property type="match status" value="1"/>
</dbReference>